<sequence>MLSFFRCAPSSPQSYAAWLLYTQKRTSTWSLTMCTNLSCCVLIIWRLWRVHSQVMSLVEQSEKRGLKWFLSVFIESAVLYVFWTVLFIISYEAYTSRNNLAFLVEDAWAPVSGIAFMLINIRVGLGYAMHTSVQRSSTD</sequence>
<dbReference type="STRING" id="139825.A0A401GVP7"/>
<evidence type="ECO:0000313" key="3">
    <source>
        <dbReference type="Proteomes" id="UP000287166"/>
    </source>
</evidence>
<dbReference type="Proteomes" id="UP000287166">
    <property type="component" value="Unassembled WGS sequence"/>
</dbReference>
<comment type="caution">
    <text evidence="2">The sequence shown here is derived from an EMBL/GenBank/DDBJ whole genome shotgun (WGS) entry which is preliminary data.</text>
</comment>
<accession>A0A401GVP7</accession>
<feature type="transmembrane region" description="Helical" evidence="1">
    <location>
        <begin position="28"/>
        <end position="48"/>
    </location>
</feature>
<feature type="transmembrane region" description="Helical" evidence="1">
    <location>
        <begin position="109"/>
        <end position="129"/>
    </location>
</feature>
<dbReference type="GeneID" id="38783212"/>
<proteinExistence type="predicted"/>
<name>A0A401GVP7_9APHY</name>
<feature type="transmembrane region" description="Helical" evidence="1">
    <location>
        <begin position="68"/>
        <end position="89"/>
    </location>
</feature>
<keyword evidence="1" id="KW-0472">Membrane</keyword>
<dbReference type="InParanoid" id="A0A401GVP7"/>
<dbReference type="AlphaFoldDB" id="A0A401GVP7"/>
<gene>
    <name evidence="2" type="ORF">SCP_0901740</name>
</gene>
<organism evidence="2 3">
    <name type="scientific">Sparassis crispa</name>
    <dbReference type="NCBI Taxonomy" id="139825"/>
    <lineage>
        <taxon>Eukaryota</taxon>
        <taxon>Fungi</taxon>
        <taxon>Dikarya</taxon>
        <taxon>Basidiomycota</taxon>
        <taxon>Agaricomycotina</taxon>
        <taxon>Agaricomycetes</taxon>
        <taxon>Polyporales</taxon>
        <taxon>Sparassidaceae</taxon>
        <taxon>Sparassis</taxon>
    </lineage>
</organism>
<dbReference type="RefSeq" id="XP_027617208.1">
    <property type="nucleotide sequence ID" value="XM_027761407.1"/>
</dbReference>
<protein>
    <submittedName>
        <fullName evidence="2">Uncharacterized protein</fullName>
    </submittedName>
</protein>
<keyword evidence="1" id="KW-1133">Transmembrane helix</keyword>
<keyword evidence="3" id="KW-1185">Reference proteome</keyword>
<reference evidence="2 3" key="1">
    <citation type="journal article" date="2018" name="Sci. Rep.">
        <title>Genome sequence of the cauliflower mushroom Sparassis crispa (Hanabiratake) and its association with beneficial usage.</title>
        <authorList>
            <person name="Kiyama R."/>
            <person name="Furutani Y."/>
            <person name="Kawaguchi K."/>
            <person name="Nakanishi T."/>
        </authorList>
    </citation>
    <scope>NUCLEOTIDE SEQUENCE [LARGE SCALE GENOMIC DNA]</scope>
</reference>
<keyword evidence="1" id="KW-0812">Transmembrane</keyword>
<dbReference type="EMBL" id="BFAD01000009">
    <property type="protein sequence ID" value="GBE86295.1"/>
    <property type="molecule type" value="Genomic_DNA"/>
</dbReference>
<dbReference type="OrthoDB" id="3341077at2759"/>
<evidence type="ECO:0000313" key="2">
    <source>
        <dbReference type="EMBL" id="GBE86295.1"/>
    </source>
</evidence>
<evidence type="ECO:0000256" key="1">
    <source>
        <dbReference type="SAM" id="Phobius"/>
    </source>
</evidence>